<evidence type="ECO:0000313" key="2">
    <source>
        <dbReference type="Proteomes" id="UP000009336"/>
    </source>
</evidence>
<dbReference type="RefSeq" id="WP_008911322.1">
    <property type="nucleotide sequence ID" value="NZ_KB233222.1"/>
</dbReference>
<protein>
    <recommendedName>
        <fullName evidence="3">Outer membrane lipoprotein</fullName>
    </recommendedName>
</protein>
<sequence length="198" mass="21678">MEMKINCRSALKAVLFVGVLALTGCVSIPSSIQGGSADPAVSLESVQNAPEMYIGQEGRFGGKVISVFNEPNKTRLEIAVMPLSKYDAAPELNTASTGRIYAYVNRFLEPVDFKGRYVTVVGTISGEQIGKIGEIPYKYITLNVTGYQRWNLTQSVVLPPAGPWGYGYYNDPYYHNWGYGYGYGYPGGVAPVQTYLTE</sequence>
<evidence type="ECO:0000313" key="1">
    <source>
        <dbReference type="EMBL" id="EKT62731.1"/>
    </source>
</evidence>
<comment type="caution">
    <text evidence="1">The sequence shown here is derived from an EMBL/GenBank/DDBJ whole genome shotgun (WGS) entry which is preliminary data.</text>
</comment>
<evidence type="ECO:0008006" key="3">
    <source>
        <dbReference type="Google" id="ProtNLM"/>
    </source>
</evidence>
<dbReference type="GO" id="GO:0019867">
    <property type="term" value="C:outer membrane"/>
    <property type="evidence" value="ECO:0007669"/>
    <property type="project" value="InterPro"/>
</dbReference>
<proteinExistence type="predicted"/>
<reference evidence="1 2" key="1">
    <citation type="journal article" date="2012" name="BMC Genomics">
        <title>Comparative genomics of bacteria in the genus Providencia isolated from wild Drosophila melanogaster.</title>
        <authorList>
            <person name="Galac M.R."/>
            <person name="Lazzaro B.P."/>
        </authorList>
    </citation>
    <scope>NUCLEOTIDE SEQUENCE [LARGE SCALE GENOMIC DNA]</scope>
    <source>
        <strain evidence="1 2">DSM 19968</strain>
    </source>
</reference>
<dbReference type="Pfam" id="PF03843">
    <property type="entry name" value="Slp"/>
    <property type="match status" value="1"/>
</dbReference>
<dbReference type="PANTHER" id="PTHR37530:SF1">
    <property type="entry name" value="OUTER MEMBRANE PROTEIN SLP"/>
    <property type="match status" value="1"/>
</dbReference>
<organism evidence="1 2">
    <name type="scientific">Providencia burhodogranariea DSM 19968</name>
    <dbReference type="NCBI Taxonomy" id="1141662"/>
    <lineage>
        <taxon>Bacteria</taxon>
        <taxon>Pseudomonadati</taxon>
        <taxon>Pseudomonadota</taxon>
        <taxon>Gammaproteobacteria</taxon>
        <taxon>Enterobacterales</taxon>
        <taxon>Morganellaceae</taxon>
        <taxon>Providencia</taxon>
    </lineage>
</organism>
<dbReference type="EMBL" id="AKKL01000017">
    <property type="protein sequence ID" value="EKT62731.1"/>
    <property type="molecule type" value="Genomic_DNA"/>
</dbReference>
<dbReference type="PROSITE" id="PS51257">
    <property type="entry name" value="PROKAR_LIPOPROTEIN"/>
    <property type="match status" value="1"/>
</dbReference>
<gene>
    <name evidence="1" type="ORF">OOA_06466</name>
</gene>
<dbReference type="InterPro" id="IPR004658">
    <property type="entry name" value="OMP_Slp"/>
</dbReference>
<dbReference type="STRING" id="1141662.OOA_06466"/>
<dbReference type="AlphaFoldDB" id="K8WRY7"/>
<dbReference type="PANTHER" id="PTHR37530">
    <property type="entry name" value="OUTER MEMBRANE PROTEIN SLP"/>
    <property type="match status" value="1"/>
</dbReference>
<dbReference type="Proteomes" id="UP000009336">
    <property type="component" value="Unassembled WGS sequence"/>
</dbReference>
<keyword evidence="2" id="KW-1185">Reference proteome</keyword>
<dbReference type="NCBIfam" id="TIGR00752">
    <property type="entry name" value="slp"/>
    <property type="match status" value="1"/>
</dbReference>
<name>K8WRY7_9GAMM</name>
<dbReference type="PIRSF" id="PIRSF004982">
    <property type="entry name" value="SlP"/>
    <property type="match status" value="1"/>
</dbReference>
<dbReference type="PATRIC" id="fig|1141662.3.peg.1313"/>
<dbReference type="OrthoDB" id="5295757at2"/>
<accession>K8WRY7</accession>
<dbReference type="HOGENOM" id="CLU_100924_0_0_6"/>
<dbReference type="eggNOG" id="COG3065">
    <property type="taxonomic scope" value="Bacteria"/>
</dbReference>